<evidence type="ECO:0000313" key="2">
    <source>
        <dbReference type="Proteomes" id="UP000218628"/>
    </source>
</evidence>
<dbReference type="EMBL" id="CP023510">
    <property type="protein sequence ID" value="ATF62269.1"/>
    <property type="molecule type" value="Genomic_DNA"/>
</dbReference>
<accession>A0A291DD84</accession>
<protein>
    <submittedName>
        <fullName evidence="1">Uncharacterized protein</fullName>
    </submittedName>
</protein>
<dbReference type="AlphaFoldDB" id="A0A291DD84"/>
<proteinExistence type="predicted"/>
<reference evidence="2" key="1">
    <citation type="submission" date="2017-09" db="EMBL/GenBank/DDBJ databases">
        <title>FDA dAtabase for Regulatory Grade micrObial Sequences (FDA-ARGOS): Supporting development and validation of Infectious Disease Dx tests.</title>
        <authorList>
            <person name="Minogue T."/>
            <person name="Wolcott M."/>
            <person name="Wasieloski L."/>
            <person name="Aguilar W."/>
            <person name="Moore D."/>
            <person name="Tallon L."/>
            <person name="Sadzewicz L."/>
            <person name="Ott S."/>
            <person name="Zhao X."/>
            <person name="Nagaraj S."/>
            <person name="Vavikolanu K."/>
            <person name="Aluvathingal J."/>
            <person name="Nadendla S."/>
            <person name="Sichtig H."/>
        </authorList>
    </citation>
    <scope>NUCLEOTIDE SEQUENCE [LARGE SCALE GENOMIC DNA]</scope>
    <source>
        <strain evidence="2">FDAARGOS_369</strain>
    </source>
</reference>
<sequence length="97" mass="11082">MANPDLPHKTAYEACNPDHNLISEVQVAEDEGIKVATLRYYSHASIKAAVGTRLDPVCKDEAGIRWYVSEDVAAWKVKRAETKARCRNHMQLPYRRR</sequence>
<dbReference type="RefSeq" id="WP_096740613.1">
    <property type="nucleotide sequence ID" value="NZ_CP023510.1"/>
</dbReference>
<evidence type="ECO:0000313" key="1">
    <source>
        <dbReference type="EMBL" id="ATF62269.1"/>
    </source>
</evidence>
<name>A0A291DD84_9MICC</name>
<dbReference type="Proteomes" id="UP000218628">
    <property type="component" value="Chromosome"/>
</dbReference>
<gene>
    <name evidence="1" type="ORF">CO690_00705</name>
</gene>
<organism evidence="1 2">
    <name type="scientific">Rothia mucilaginosa</name>
    <dbReference type="NCBI Taxonomy" id="43675"/>
    <lineage>
        <taxon>Bacteria</taxon>
        <taxon>Bacillati</taxon>
        <taxon>Actinomycetota</taxon>
        <taxon>Actinomycetes</taxon>
        <taxon>Micrococcales</taxon>
        <taxon>Micrococcaceae</taxon>
        <taxon>Rothia</taxon>
    </lineage>
</organism>